<organism evidence="3 4">
    <name type="scientific">Acidocella aquatica</name>
    <dbReference type="NCBI Taxonomy" id="1922313"/>
    <lineage>
        <taxon>Bacteria</taxon>
        <taxon>Pseudomonadati</taxon>
        <taxon>Pseudomonadota</taxon>
        <taxon>Alphaproteobacteria</taxon>
        <taxon>Acetobacterales</taxon>
        <taxon>Acidocellaceae</taxon>
        <taxon>Acidocella</taxon>
    </lineage>
</organism>
<evidence type="ECO:0000259" key="2">
    <source>
        <dbReference type="PROSITE" id="PS51278"/>
    </source>
</evidence>
<name>A0ABQ6A2D1_9PROT</name>
<evidence type="ECO:0000313" key="3">
    <source>
        <dbReference type="EMBL" id="GLR65936.1"/>
    </source>
</evidence>
<dbReference type="InterPro" id="IPR026869">
    <property type="entry name" value="EgtC-like"/>
</dbReference>
<dbReference type="Gene3D" id="3.60.20.10">
    <property type="entry name" value="Glutamine Phosphoribosylpyrophosphate, subunit 1, domain 1"/>
    <property type="match status" value="1"/>
</dbReference>
<gene>
    <name evidence="3" type="ORF">GCM10010909_06140</name>
</gene>
<feature type="domain" description="Glutamine amidotransferase type-2" evidence="2">
    <location>
        <begin position="2"/>
        <end position="262"/>
    </location>
</feature>
<dbReference type="CDD" id="cd01908">
    <property type="entry name" value="YafJ"/>
    <property type="match status" value="1"/>
</dbReference>
<evidence type="ECO:0000313" key="4">
    <source>
        <dbReference type="Proteomes" id="UP001156641"/>
    </source>
</evidence>
<dbReference type="Proteomes" id="UP001156641">
    <property type="component" value="Unassembled WGS sequence"/>
</dbReference>
<keyword evidence="1 3" id="KW-0315">Glutamine amidotransferase</keyword>
<sequence length="271" mass="29519">MCELFALSSKISTNVNFSLNIFARHGSVGGRTVDGWGLAFYDGRDVRLYKEPEPAGQSDWLSFIEQRKQLSSLVLSHIRRATQGGISLSNTQPFMRELGGQAHVFAHNGNLAGIGQRMAGRWKRFQPIGQTDSEIAFCILLEALSPLWAGGAVPSVAARRSVIQGLAAEFRELGPANFIYADGDALFAHGHRRIQQDGMITPPGLFWLVRTCGASDELAPASGVRIGIGDTPQALMLFASVPLTDEAWNPLQEGELIAVREGLRIYDPDMP</sequence>
<dbReference type="EMBL" id="BSOS01000007">
    <property type="protein sequence ID" value="GLR65936.1"/>
    <property type="molecule type" value="Genomic_DNA"/>
</dbReference>
<proteinExistence type="predicted"/>
<accession>A0ABQ6A2D1</accession>
<dbReference type="PROSITE" id="PS51278">
    <property type="entry name" value="GATASE_TYPE_2"/>
    <property type="match status" value="1"/>
</dbReference>
<comment type="caution">
    <text evidence="3">The sequence shown here is derived from an EMBL/GenBank/DDBJ whole genome shotgun (WGS) entry which is preliminary data.</text>
</comment>
<protein>
    <submittedName>
        <fullName evidence="3">Class II glutamine amidotransferase</fullName>
    </submittedName>
</protein>
<evidence type="ECO:0000256" key="1">
    <source>
        <dbReference type="ARBA" id="ARBA00022962"/>
    </source>
</evidence>
<keyword evidence="4" id="KW-1185">Reference proteome</keyword>
<dbReference type="PANTHER" id="PTHR42824">
    <property type="entry name" value="GLUTAMINE AMIDOTRANSFERASE"/>
    <property type="match status" value="1"/>
</dbReference>
<dbReference type="InterPro" id="IPR017932">
    <property type="entry name" value="GATase_2_dom"/>
</dbReference>
<dbReference type="InterPro" id="IPR029055">
    <property type="entry name" value="Ntn_hydrolases_N"/>
</dbReference>
<dbReference type="SUPFAM" id="SSF56235">
    <property type="entry name" value="N-terminal nucleophile aminohydrolases (Ntn hydrolases)"/>
    <property type="match status" value="1"/>
</dbReference>
<dbReference type="PANTHER" id="PTHR42824:SF1">
    <property type="entry name" value="GLUTAMINE AMIDOTRANSFERASE YAFJ-RELATED"/>
    <property type="match status" value="1"/>
</dbReference>
<dbReference type="Pfam" id="PF13230">
    <property type="entry name" value="GATase_4"/>
    <property type="match status" value="1"/>
</dbReference>
<reference evidence="4" key="1">
    <citation type="journal article" date="2019" name="Int. J. Syst. Evol. Microbiol.">
        <title>The Global Catalogue of Microorganisms (GCM) 10K type strain sequencing project: providing services to taxonomists for standard genome sequencing and annotation.</title>
        <authorList>
            <consortium name="The Broad Institute Genomics Platform"/>
            <consortium name="The Broad Institute Genome Sequencing Center for Infectious Disease"/>
            <person name="Wu L."/>
            <person name="Ma J."/>
        </authorList>
    </citation>
    <scope>NUCLEOTIDE SEQUENCE [LARGE SCALE GENOMIC DNA]</scope>
    <source>
        <strain evidence="4">NBRC 112502</strain>
    </source>
</reference>
<dbReference type="RefSeq" id="WP_284256490.1">
    <property type="nucleotide sequence ID" value="NZ_BSOS01000007.1"/>
</dbReference>